<organism evidence="2 3">
    <name type="scientific">Triangularia verruculosa</name>
    <dbReference type="NCBI Taxonomy" id="2587418"/>
    <lineage>
        <taxon>Eukaryota</taxon>
        <taxon>Fungi</taxon>
        <taxon>Dikarya</taxon>
        <taxon>Ascomycota</taxon>
        <taxon>Pezizomycotina</taxon>
        <taxon>Sordariomycetes</taxon>
        <taxon>Sordariomycetidae</taxon>
        <taxon>Sordariales</taxon>
        <taxon>Podosporaceae</taxon>
        <taxon>Triangularia</taxon>
    </lineage>
</organism>
<keyword evidence="1" id="KW-0732">Signal</keyword>
<feature type="signal peptide" evidence="1">
    <location>
        <begin position="1"/>
        <end position="20"/>
    </location>
</feature>
<reference evidence="2" key="1">
    <citation type="journal article" date="2023" name="Mol. Phylogenet. Evol.">
        <title>Genome-scale phylogeny and comparative genomics of the fungal order Sordariales.</title>
        <authorList>
            <person name="Hensen N."/>
            <person name="Bonometti L."/>
            <person name="Westerberg I."/>
            <person name="Brannstrom I.O."/>
            <person name="Guillou S."/>
            <person name="Cros-Aarteil S."/>
            <person name="Calhoun S."/>
            <person name="Haridas S."/>
            <person name="Kuo A."/>
            <person name="Mondo S."/>
            <person name="Pangilinan J."/>
            <person name="Riley R."/>
            <person name="LaButti K."/>
            <person name="Andreopoulos B."/>
            <person name="Lipzen A."/>
            <person name="Chen C."/>
            <person name="Yan M."/>
            <person name="Daum C."/>
            <person name="Ng V."/>
            <person name="Clum A."/>
            <person name="Steindorff A."/>
            <person name="Ohm R.A."/>
            <person name="Martin F."/>
            <person name="Silar P."/>
            <person name="Natvig D.O."/>
            <person name="Lalanne C."/>
            <person name="Gautier V."/>
            <person name="Ament-Velasquez S.L."/>
            <person name="Kruys A."/>
            <person name="Hutchinson M.I."/>
            <person name="Powell A.J."/>
            <person name="Barry K."/>
            <person name="Miller A.N."/>
            <person name="Grigoriev I.V."/>
            <person name="Debuchy R."/>
            <person name="Gladieux P."/>
            <person name="Hiltunen Thoren M."/>
            <person name="Johannesson H."/>
        </authorList>
    </citation>
    <scope>NUCLEOTIDE SEQUENCE</scope>
    <source>
        <strain evidence="2">CBS 315.58</strain>
    </source>
</reference>
<dbReference type="EMBL" id="MU863963">
    <property type="protein sequence ID" value="KAK4197458.1"/>
    <property type="molecule type" value="Genomic_DNA"/>
</dbReference>
<name>A0AAN6XC86_9PEZI</name>
<comment type="caution">
    <text evidence="2">The sequence shown here is derived from an EMBL/GenBank/DDBJ whole genome shotgun (WGS) entry which is preliminary data.</text>
</comment>
<protein>
    <submittedName>
        <fullName evidence="2">Uncharacterized protein</fullName>
    </submittedName>
</protein>
<evidence type="ECO:0000313" key="3">
    <source>
        <dbReference type="Proteomes" id="UP001303160"/>
    </source>
</evidence>
<proteinExistence type="predicted"/>
<dbReference type="Proteomes" id="UP001303160">
    <property type="component" value="Unassembled WGS sequence"/>
</dbReference>
<accession>A0AAN6XC86</accession>
<sequence>MHLLPHLLLPLILLPSNSLAMSFRPVGYEMQDSDSTSSSDAKPLYFRLHPFFSHIITKFHFNQPTPHQKNTSLESRINNSCLPMGAAETLETAIIKVNNSTQQIYQKQTCQESRCTEEGGITTKGVALPKNAETNTSGEDAALTLTYTTFK</sequence>
<feature type="chain" id="PRO_5042995907" evidence="1">
    <location>
        <begin position="21"/>
        <end position="151"/>
    </location>
</feature>
<reference evidence="2" key="2">
    <citation type="submission" date="2023-05" db="EMBL/GenBank/DDBJ databases">
        <authorList>
            <consortium name="Lawrence Berkeley National Laboratory"/>
            <person name="Steindorff A."/>
            <person name="Hensen N."/>
            <person name="Bonometti L."/>
            <person name="Westerberg I."/>
            <person name="Brannstrom I.O."/>
            <person name="Guillou S."/>
            <person name="Cros-Aarteil S."/>
            <person name="Calhoun S."/>
            <person name="Haridas S."/>
            <person name="Kuo A."/>
            <person name="Mondo S."/>
            <person name="Pangilinan J."/>
            <person name="Riley R."/>
            <person name="Labutti K."/>
            <person name="Andreopoulos B."/>
            <person name="Lipzen A."/>
            <person name="Chen C."/>
            <person name="Yanf M."/>
            <person name="Daum C."/>
            <person name="Ng V."/>
            <person name="Clum A."/>
            <person name="Ohm R."/>
            <person name="Martin F."/>
            <person name="Silar P."/>
            <person name="Natvig D."/>
            <person name="Lalanne C."/>
            <person name="Gautier V."/>
            <person name="Ament-Velasquez S.L."/>
            <person name="Kruys A."/>
            <person name="Hutchinson M.I."/>
            <person name="Powell A.J."/>
            <person name="Barry K."/>
            <person name="Miller A.N."/>
            <person name="Grigoriev I.V."/>
            <person name="Debuchy R."/>
            <person name="Gladieux P."/>
            <person name="Thoren M.H."/>
            <person name="Johannesson H."/>
        </authorList>
    </citation>
    <scope>NUCLEOTIDE SEQUENCE</scope>
    <source>
        <strain evidence="2">CBS 315.58</strain>
    </source>
</reference>
<evidence type="ECO:0000313" key="2">
    <source>
        <dbReference type="EMBL" id="KAK4197458.1"/>
    </source>
</evidence>
<keyword evidence="3" id="KW-1185">Reference proteome</keyword>
<gene>
    <name evidence="2" type="ORF">QBC40DRAFT_299385</name>
</gene>
<evidence type="ECO:0000256" key="1">
    <source>
        <dbReference type="SAM" id="SignalP"/>
    </source>
</evidence>
<dbReference type="AlphaFoldDB" id="A0AAN6XC86"/>